<name>A0A0F9M2Y5_9ZZZZ</name>
<reference evidence="1" key="1">
    <citation type="journal article" date="2015" name="Nature">
        <title>Complex archaea that bridge the gap between prokaryotes and eukaryotes.</title>
        <authorList>
            <person name="Spang A."/>
            <person name="Saw J.H."/>
            <person name="Jorgensen S.L."/>
            <person name="Zaremba-Niedzwiedzka K."/>
            <person name="Martijn J."/>
            <person name="Lind A.E."/>
            <person name="van Eijk R."/>
            <person name="Schleper C."/>
            <person name="Guy L."/>
            <person name="Ettema T.J."/>
        </authorList>
    </citation>
    <scope>NUCLEOTIDE SEQUENCE</scope>
</reference>
<accession>A0A0F9M2Y5</accession>
<evidence type="ECO:0000313" key="1">
    <source>
        <dbReference type="EMBL" id="KKN00069.1"/>
    </source>
</evidence>
<gene>
    <name evidence="1" type="ORF">LCGC14_1141510</name>
</gene>
<dbReference type="InterPro" id="IPR029044">
    <property type="entry name" value="Nucleotide-diphossugar_trans"/>
</dbReference>
<sequence>MRLAVVTPWASPFIWTKFSTNLARMLAKFRRPGWECDFFAGHGCDPAARHNNMCLQALQWDADLICIIGADQVHPLDMFDRLIDRYRETDGGVISALVPFRGYVPWQHMKPFQPMGWRIRNGSSTELVKEFTGMDTTPEMFVPIDPADGDLQRVDVIGSGVLMFDRETIEALEKPWFHYQRDPETQQRIADMDTKMVWRLRSEVQVDVWVDTTIKVTHIHDMEIDDTFSRRFADWADGGDETICKTEAERPLAAEVSLTEA</sequence>
<organism evidence="1">
    <name type="scientific">marine sediment metagenome</name>
    <dbReference type="NCBI Taxonomy" id="412755"/>
    <lineage>
        <taxon>unclassified sequences</taxon>
        <taxon>metagenomes</taxon>
        <taxon>ecological metagenomes</taxon>
    </lineage>
</organism>
<dbReference type="AlphaFoldDB" id="A0A0F9M2Y5"/>
<protein>
    <submittedName>
        <fullName evidence="1">Uncharacterized protein</fullName>
    </submittedName>
</protein>
<proteinExistence type="predicted"/>
<dbReference type="EMBL" id="LAZR01005420">
    <property type="protein sequence ID" value="KKN00069.1"/>
    <property type="molecule type" value="Genomic_DNA"/>
</dbReference>
<comment type="caution">
    <text evidence="1">The sequence shown here is derived from an EMBL/GenBank/DDBJ whole genome shotgun (WGS) entry which is preliminary data.</text>
</comment>
<dbReference type="SUPFAM" id="SSF53448">
    <property type="entry name" value="Nucleotide-diphospho-sugar transferases"/>
    <property type="match status" value="1"/>
</dbReference>